<dbReference type="GO" id="GO:0016787">
    <property type="term" value="F:hydrolase activity"/>
    <property type="evidence" value="ECO:0007669"/>
    <property type="project" value="UniProtKB-KW"/>
</dbReference>
<dbReference type="OrthoDB" id="9806902at2"/>
<dbReference type="InterPro" id="IPR022742">
    <property type="entry name" value="Hydrolase_4"/>
</dbReference>
<dbReference type="SUPFAM" id="SSF53474">
    <property type="entry name" value="alpha/beta-Hydrolases"/>
    <property type="match status" value="1"/>
</dbReference>
<accession>A0A1M5SQ50</accession>
<name>A0A1M5SQ50_9FIRM</name>
<dbReference type="EMBL" id="FQXI01000008">
    <property type="protein sequence ID" value="SHH40616.1"/>
    <property type="molecule type" value="Genomic_DNA"/>
</dbReference>
<dbReference type="AlphaFoldDB" id="A0A1M5SQ50"/>
<dbReference type="RefSeq" id="WP_073184757.1">
    <property type="nucleotide sequence ID" value="NZ_FQXI01000008.1"/>
</dbReference>
<organism evidence="2 3">
    <name type="scientific">Anaerosphaera aminiphila DSM 21120</name>
    <dbReference type="NCBI Taxonomy" id="1120995"/>
    <lineage>
        <taxon>Bacteria</taxon>
        <taxon>Bacillati</taxon>
        <taxon>Bacillota</taxon>
        <taxon>Tissierellia</taxon>
        <taxon>Tissierellales</taxon>
        <taxon>Peptoniphilaceae</taxon>
        <taxon>Anaerosphaera</taxon>
    </lineage>
</organism>
<dbReference type="Gene3D" id="3.40.50.1820">
    <property type="entry name" value="alpha/beta hydrolase"/>
    <property type="match status" value="1"/>
</dbReference>
<evidence type="ECO:0000313" key="3">
    <source>
        <dbReference type="Proteomes" id="UP000184032"/>
    </source>
</evidence>
<dbReference type="PANTHER" id="PTHR11614">
    <property type="entry name" value="PHOSPHOLIPASE-RELATED"/>
    <property type="match status" value="1"/>
</dbReference>
<evidence type="ECO:0000313" key="2">
    <source>
        <dbReference type="EMBL" id="SHH40616.1"/>
    </source>
</evidence>
<protein>
    <submittedName>
        <fullName evidence="2">Lysophospholipase, alpha-beta hydrolase superfamily</fullName>
    </submittedName>
</protein>
<dbReference type="InterPro" id="IPR051044">
    <property type="entry name" value="MAG_DAG_Lipase"/>
</dbReference>
<evidence type="ECO:0000259" key="1">
    <source>
        <dbReference type="Pfam" id="PF12146"/>
    </source>
</evidence>
<proteinExistence type="predicted"/>
<feature type="domain" description="Serine aminopeptidase S33" evidence="1">
    <location>
        <begin position="25"/>
        <end position="281"/>
    </location>
</feature>
<keyword evidence="3" id="KW-1185">Reference proteome</keyword>
<dbReference type="STRING" id="1120995.SAMN02745245_01246"/>
<sequence length="296" mass="34282">MKEILYYKSSNGINNIYAEIYNCENPKCVLQIAHGMCEYITRYEDFANYLNKHNIVVAGNDHLGHGRSAETLGYFGEGDNLNHAVDDIEKLSLILKERYDLPIYYLGHSMGSFIMRYFISKYSAEKCILMGTGYIDDFSATVLDLLSIFISKVKGDKYISKLLVKLSTGAYAKKVRGDTYDWISYNRENVEKFANDPLCNYSFTVNGYRTLGKYLLKINTHLTIDRTSRETKILFVSGEDDPVGNFKKGVLKIYNKYKKKGFKNIKLIFYKNMRHEILNEDNREIVYSDILNFLEN</sequence>
<dbReference type="Proteomes" id="UP000184032">
    <property type="component" value="Unassembled WGS sequence"/>
</dbReference>
<dbReference type="InterPro" id="IPR029058">
    <property type="entry name" value="AB_hydrolase_fold"/>
</dbReference>
<reference evidence="2 3" key="1">
    <citation type="submission" date="2016-11" db="EMBL/GenBank/DDBJ databases">
        <authorList>
            <person name="Jaros S."/>
            <person name="Januszkiewicz K."/>
            <person name="Wedrychowicz H."/>
        </authorList>
    </citation>
    <scope>NUCLEOTIDE SEQUENCE [LARGE SCALE GENOMIC DNA]</scope>
    <source>
        <strain evidence="2 3">DSM 21120</strain>
    </source>
</reference>
<dbReference type="Pfam" id="PF12146">
    <property type="entry name" value="Hydrolase_4"/>
    <property type="match status" value="1"/>
</dbReference>
<keyword evidence="2" id="KW-0378">Hydrolase</keyword>
<gene>
    <name evidence="2" type="ORF">SAMN02745245_01246</name>
</gene>